<accession>A0ABX8EKZ7</accession>
<feature type="transmembrane region" description="Helical" evidence="2">
    <location>
        <begin position="180"/>
        <end position="206"/>
    </location>
</feature>
<keyword evidence="2" id="KW-0812">Transmembrane</keyword>
<feature type="compositionally biased region" description="Basic and acidic residues" evidence="1">
    <location>
        <begin position="277"/>
        <end position="287"/>
    </location>
</feature>
<organism evidence="3 4">
    <name type="scientific">Nocardioides aquaticus</name>
    <dbReference type="NCBI Taxonomy" id="160826"/>
    <lineage>
        <taxon>Bacteria</taxon>
        <taxon>Bacillati</taxon>
        <taxon>Actinomycetota</taxon>
        <taxon>Actinomycetes</taxon>
        <taxon>Propionibacteriales</taxon>
        <taxon>Nocardioidaceae</taxon>
        <taxon>Nocardioides</taxon>
    </lineage>
</organism>
<keyword evidence="4" id="KW-1185">Reference proteome</keyword>
<evidence type="ECO:0000256" key="1">
    <source>
        <dbReference type="SAM" id="MobiDB-lite"/>
    </source>
</evidence>
<evidence type="ECO:0000313" key="3">
    <source>
        <dbReference type="EMBL" id="QVT81208.1"/>
    </source>
</evidence>
<feature type="region of interest" description="Disordered" evidence="1">
    <location>
        <begin position="265"/>
        <end position="287"/>
    </location>
</feature>
<dbReference type="EMBL" id="CP075371">
    <property type="protein sequence ID" value="QVT81208.1"/>
    <property type="molecule type" value="Genomic_DNA"/>
</dbReference>
<sequence>MIRQWPPGMQLVEYGPSGMHAQLGFDEYLAWVNEISSACDGRISYSSLRADPGITANFSRSLEDGWRNRRYEAFEEVRKIYTTRKRGDPPLDLLPNDAWVRGSGKKGTLRPSEDSDWWNIEENLDDFPDQRDFEQAILASLDYERERIVTRIRVESAAIYDDYDRKRSEAELRYSMTVPLIAITGIVSFTWSWWFMAFLVVPVALLRDGYKIERESVERVLAAVQFGGVEAPVVETLKALLLKAEIRSSNYVENVFPDPLAINGRASEGDTGSPEALGDKWRDVPLE</sequence>
<evidence type="ECO:0000313" key="4">
    <source>
        <dbReference type="Proteomes" id="UP000679307"/>
    </source>
</evidence>
<keyword evidence="2" id="KW-0472">Membrane</keyword>
<protein>
    <submittedName>
        <fullName evidence="3">Uncharacterized protein</fullName>
    </submittedName>
</protein>
<reference evidence="3 4" key="1">
    <citation type="submission" date="2021-05" db="EMBL/GenBank/DDBJ databases">
        <title>Complete genome of Nocardioides aquaticus KCTC 9944T isolated from meromictic and hypersaline Ekho Lake, Antarctica.</title>
        <authorList>
            <person name="Hwang K."/>
            <person name="Kim K.M."/>
            <person name="Choe H."/>
        </authorList>
    </citation>
    <scope>NUCLEOTIDE SEQUENCE [LARGE SCALE GENOMIC DNA]</scope>
    <source>
        <strain evidence="3 4">KCTC 9944</strain>
    </source>
</reference>
<keyword evidence="2" id="KW-1133">Transmembrane helix</keyword>
<evidence type="ECO:0000256" key="2">
    <source>
        <dbReference type="SAM" id="Phobius"/>
    </source>
</evidence>
<proteinExistence type="predicted"/>
<name>A0ABX8EKZ7_9ACTN</name>
<dbReference type="Proteomes" id="UP000679307">
    <property type="component" value="Chromosome"/>
</dbReference>
<gene>
    <name evidence="3" type="ORF">ENKNEFLB_03616</name>
</gene>